<feature type="signal peptide" evidence="2">
    <location>
        <begin position="1"/>
        <end position="18"/>
    </location>
</feature>
<evidence type="ECO:0000256" key="2">
    <source>
        <dbReference type="SAM" id="SignalP"/>
    </source>
</evidence>
<proteinExistence type="predicted"/>
<feature type="chain" id="PRO_5047247460" evidence="2">
    <location>
        <begin position="19"/>
        <end position="81"/>
    </location>
</feature>
<accession>A0ABR3MAG8</accession>
<reference evidence="3 4" key="1">
    <citation type="submission" date="2023-09" db="EMBL/GenBank/DDBJ databases">
        <authorList>
            <person name="Wang M."/>
        </authorList>
    </citation>
    <scope>NUCLEOTIDE SEQUENCE [LARGE SCALE GENOMIC DNA]</scope>
    <source>
        <strain evidence="3">GT-2023</strain>
        <tissue evidence="3">Liver</tissue>
    </source>
</reference>
<evidence type="ECO:0000313" key="4">
    <source>
        <dbReference type="Proteomes" id="UP001558613"/>
    </source>
</evidence>
<organism evidence="3 4">
    <name type="scientific">Cirrhinus molitorella</name>
    <name type="common">mud carp</name>
    <dbReference type="NCBI Taxonomy" id="172907"/>
    <lineage>
        <taxon>Eukaryota</taxon>
        <taxon>Metazoa</taxon>
        <taxon>Chordata</taxon>
        <taxon>Craniata</taxon>
        <taxon>Vertebrata</taxon>
        <taxon>Euteleostomi</taxon>
        <taxon>Actinopterygii</taxon>
        <taxon>Neopterygii</taxon>
        <taxon>Teleostei</taxon>
        <taxon>Ostariophysi</taxon>
        <taxon>Cypriniformes</taxon>
        <taxon>Cyprinidae</taxon>
        <taxon>Labeoninae</taxon>
        <taxon>Labeonini</taxon>
        <taxon>Cirrhinus</taxon>
    </lineage>
</organism>
<dbReference type="Proteomes" id="UP001558613">
    <property type="component" value="Unassembled WGS sequence"/>
</dbReference>
<gene>
    <name evidence="3" type="ORF">QQF64_007388</name>
</gene>
<evidence type="ECO:0000313" key="3">
    <source>
        <dbReference type="EMBL" id="KAL1262123.1"/>
    </source>
</evidence>
<evidence type="ECO:0000256" key="1">
    <source>
        <dbReference type="SAM" id="MobiDB-lite"/>
    </source>
</evidence>
<sequence length="81" mass="8783">MVGTGILFIHLMLLEAVARTPKATRSPNTSRLPEADSLPPKPLRSSADTALIGSDMNKLKTGWKKTQANLQDLLTGKQMPI</sequence>
<name>A0ABR3MAG8_9TELE</name>
<feature type="region of interest" description="Disordered" evidence="1">
    <location>
        <begin position="20"/>
        <end position="48"/>
    </location>
</feature>
<comment type="caution">
    <text evidence="3">The sequence shown here is derived from an EMBL/GenBank/DDBJ whole genome shotgun (WGS) entry which is preliminary data.</text>
</comment>
<keyword evidence="4" id="KW-1185">Reference proteome</keyword>
<keyword evidence="2" id="KW-0732">Signal</keyword>
<dbReference type="EMBL" id="JAYMGO010000014">
    <property type="protein sequence ID" value="KAL1262123.1"/>
    <property type="molecule type" value="Genomic_DNA"/>
</dbReference>
<protein>
    <submittedName>
        <fullName evidence="3">Uncharacterized protein</fullName>
    </submittedName>
</protein>